<sequence>MVDFHGDVSYASVPKLAEQVIVGDRVWRHGEYWLVISIAAGDTATARGTLARIVTFDLRNSVGHRRTWSYRSDFDLAVRGPRRHARPQ</sequence>
<name>A0ABS5NF05_TSUPA</name>
<dbReference type="RefSeq" id="WP_212554398.1">
    <property type="nucleotide sequence ID" value="NZ_JAGXOE010000043.1"/>
</dbReference>
<evidence type="ECO:0000313" key="1">
    <source>
        <dbReference type="EMBL" id="MBS4102846.1"/>
    </source>
</evidence>
<organism evidence="1 2">
    <name type="scientific">Tsukamurella paurometabola</name>
    <name type="common">Corynebacterium paurometabolum</name>
    <dbReference type="NCBI Taxonomy" id="2061"/>
    <lineage>
        <taxon>Bacteria</taxon>
        <taxon>Bacillati</taxon>
        <taxon>Actinomycetota</taxon>
        <taxon>Actinomycetes</taxon>
        <taxon>Mycobacteriales</taxon>
        <taxon>Tsukamurellaceae</taxon>
        <taxon>Tsukamurella</taxon>
    </lineage>
</organism>
<protein>
    <submittedName>
        <fullName evidence="1">Uncharacterized protein</fullName>
    </submittedName>
</protein>
<proteinExistence type="predicted"/>
<dbReference type="Proteomes" id="UP000676853">
    <property type="component" value="Unassembled WGS sequence"/>
</dbReference>
<reference evidence="1 2" key="1">
    <citation type="submission" date="2021-04" db="EMBL/GenBank/DDBJ databases">
        <title>Whole genome sequence analysis of a thiophenic sulfur metabolizing bacteria.</title>
        <authorList>
            <person name="Akhtar N."/>
            <person name="Akram J."/>
            <person name="Aslam A."/>
        </authorList>
    </citation>
    <scope>NUCLEOTIDE SEQUENCE [LARGE SCALE GENOMIC DNA]</scope>
    <source>
        <strain evidence="1 2">3OW</strain>
    </source>
</reference>
<dbReference type="EMBL" id="JAGXOE010000043">
    <property type="protein sequence ID" value="MBS4102846.1"/>
    <property type="molecule type" value="Genomic_DNA"/>
</dbReference>
<accession>A0ABS5NF05</accession>
<keyword evidence="2" id="KW-1185">Reference proteome</keyword>
<evidence type="ECO:0000313" key="2">
    <source>
        <dbReference type="Proteomes" id="UP000676853"/>
    </source>
</evidence>
<comment type="caution">
    <text evidence="1">The sequence shown here is derived from an EMBL/GenBank/DDBJ whole genome shotgun (WGS) entry which is preliminary data.</text>
</comment>
<gene>
    <name evidence="1" type="ORF">KFZ73_16570</name>
</gene>